<evidence type="ECO:0000313" key="11">
    <source>
        <dbReference type="Proteomes" id="UP001056455"/>
    </source>
</evidence>
<protein>
    <recommendedName>
        <fullName evidence="7">Acyl-CoA:diacylglycerol acyltransferase</fullName>
        <ecNumber evidence="3">2.3.1.122</ecNumber>
        <ecNumber evidence="4">2.3.1.20</ecNumber>
    </recommendedName>
</protein>
<feature type="domain" description="Rhodanese" evidence="9">
    <location>
        <begin position="93"/>
        <end position="125"/>
    </location>
</feature>
<dbReference type="InterPro" id="IPR001763">
    <property type="entry name" value="Rhodanese-like_dom"/>
</dbReference>
<dbReference type="SUPFAM" id="SSF53474">
    <property type="entry name" value="alpha/beta-Hydrolases"/>
    <property type="match status" value="1"/>
</dbReference>
<reference evidence="10" key="1">
    <citation type="submission" date="2022-06" db="EMBL/GenBank/DDBJ databases">
        <title>Ornithinimicrobium HY1793.</title>
        <authorList>
            <person name="Huang Y."/>
        </authorList>
    </citation>
    <scope>NUCLEOTIDE SEQUENCE</scope>
    <source>
        <strain evidence="10">HY1793</strain>
    </source>
</reference>
<dbReference type="PROSITE" id="PS51318">
    <property type="entry name" value="TAT"/>
    <property type="match status" value="1"/>
</dbReference>
<evidence type="ECO:0000256" key="7">
    <source>
        <dbReference type="ARBA" id="ARBA00032572"/>
    </source>
</evidence>
<evidence type="ECO:0000256" key="3">
    <source>
        <dbReference type="ARBA" id="ARBA00012820"/>
    </source>
</evidence>
<keyword evidence="11" id="KW-1185">Reference proteome</keyword>
<name>A0ABY4YV37_9MICO</name>
<evidence type="ECO:0000256" key="5">
    <source>
        <dbReference type="ARBA" id="ARBA00022679"/>
    </source>
</evidence>
<dbReference type="EC" id="2.3.1.122" evidence="3"/>
<evidence type="ECO:0000256" key="1">
    <source>
        <dbReference type="ARBA" id="ARBA00000697"/>
    </source>
</evidence>
<dbReference type="EC" id="2.3.1.20" evidence="4"/>
<dbReference type="InterPro" id="IPR050583">
    <property type="entry name" value="Mycobacterial_A85_antigen"/>
</dbReference>
<dbReference type="Gene3D" id="3.40.50.1820">
    <property type="entry name" value="alpha/beta hydrolase"/>
    <property type="match status" value="1"/>
</dbReference>
<gene>
    <name evidence="10" type="ORF">NF556_00820</name>
</gene>
<proteinExistence type="inferred from homology"/>
<sequence>MSSPWSAPSPAPSRRAVLRGGLTLAAGLAGMTGLSACRSTTEGLAPVEEGRLDTKHWPGHRPRWLLALPEGARVTVVALHGHGADAGMWFDPPLAQRLAHELGVAVAAVDGGTTYWHARADGTDTGTMVLEDLLPALEQAGAPTDRLGLTGFSMGGYGALLLATRLPPERVLGVAAVSAALFFDAHEAAPGAFDDADDFARHDIFDRVDALRELPVWLACGDDDTFAATNQSLAKQLPDATTRFDAGGHDRAYLEAHWPAGMGFLTNR</sequence>
<keyword evidence="6" id="KW-0012">Acyltransferase</keyword>
<organism evidence="10 11">
    <name type="scientific">Ornithinimicrobium faecis</name>
    <dbReference type="NCBI Taxonomy" id="2934158"/>
    <lineage>
        <taxon>Bacteria</taxon>
        <taxon>Bacillati</taxon>
        <taxon>Actinomycetota</taxon>
        <taxon>Actinomycetes</taxon>
        <taxon>Micrococcales</taxon>
        <taxon>Ornithinimicrobiaceae</taxon>
        <taxon>Ornithinimicrobium</taxon>
    </lineage>
</organism>
<evidence type="ECO:0000259" key="9">
    <source>
        <dbReference type="PROSITE" id="PS50206"/>
    </source>
</evidence>
<dbReference type="InterPro" id="IPR029058">
    <property type="entry name" value="AB_hydrolase_fold"/>
</dbReference>
<evidence type="ECO:0000256" key="6">
    <source>
        <dbReference type="ARBA" id="ARBA00023315"/>
    </source>
</evidence>
<accession>A0ABY4YV37</accession>
<evidence type="ECO:0000256" key="8">
    <source>
        <dbReference type="ARBA" id="ARBA00048109"/>
    </source>
</evidence>
<comment type="catalytic activity">
    <reaction evidence="8">
        <text>an acyl-CoA + a 1,2-diacyl-sn-glycerol = a triacyl-sn-glycerol + CoA</text>
        <dbReference type="Rhea" id="RHEA:10868"/>
        <dbReference type="ChEBI" id="CHEBI:17815"/>
        <dbReference type="ChEBI" id="CHEBI:57287"/>
        <dbReference type="ChEBI" id="CHEBI:58342"/>
        <dbReference type="ChEBI" id="CHEBI:64615"/>
        <dbReference type="EC" id="2.3.1.20"/>
    </reaction>
</comment>
<comment type="catalytic activity">
    <reaction evidence="1">
        <text>2 alpha,alpha'-trehalose 6-mycolate = alpha,alpha'-trehalose 6,6'-bismycolate + alpha,alpha-trehalose</text>
        <dbReference type="Rhea" id="RHEA:23472"/>
        <dbReference type="ChEBI" id="CHEBI:16551"/>
        <dbReference type="ChEBI" id="CHEBI:18195"/>
        <dbReference type="ChEBI" id="CHEBI:18234"/>
        <dbReference type="EC" id="2.3.1.122"/>
    </reaction>
</comment>
<dbReference type="RefSeq" id="WP_252593614.1">
    <property type="nucleotide sequence ID" value="NZ_CP099489.1"/>
</dbReference>
<keyword evidence="10" id="KW-0378">Hydrolase</keyword>
<dbReference type="Proteomes" id="UP001056455">
    <property type="component" value="Chromosome"/>
</dbReference>
<evidence type="ECO:0000313" key="10">
    <source>
        <dbReference type="EMBL" id="USQ80238.1"/>
    </source>
</evidence>
<keyword evidence="5" id="KW-0808">Transferase</keyword>
<evidence type="ECO:0000256" key="4">
    <source>
        <dbReference type="ARBA" id="ARBA00013244"/>
    </source>
</evidence>
<dbReference type="PANTHER" id="PTHR48098:SF1">
    <property type="entry name" value="DIACYLGLYCEROL ACYLTRANSFERASE_MYCOLYLTRANSFERASE AG85A"/>
    <property type="match status" value="1"/>
</dbReference>
<evidence type="ECO:0000256" key="2">
    <source>
        <dbReference type="ARBA" id="ARBA00005874"/>
    </source>
</evidence>
<comment type="similarity">
    <text evidence="2">Belongs to the mycobacterial A85 antigen family.</text>
</comment>
<dbReference type="EMBL" id="CP099489">
    <property type="protein sequence ID" value="USQ80238.1"/>
    <property type="molecule type" value="Genomic_DNA"/>
</dbReference>
<dbReference type="InterPro" id="IPR006311">
    <property type="entry name" value="TAT_signal"/>
</dbReference>
<dbReference type="Pfam" id="PF00756">
    <property type="entry name" value="Esterase"/>
    <property type="match status" value="1"/>
</dbReference>
<dbReference type="PROSITE" id="PS50206">
    <property type="entry name" value="RHODANESE_3"/>
    <property type="match status" value="1"/>
</dbReference>
<dbReference type="GO" id="GO:0016787">
    <property type="term" value="F:hydrolase activity"/>
    <property type="evidence" value="ECO:0007669"/>
    <property type="project" value="UniProtKB-KW"/>
</dbReference>
<dbReference type="InterPro" id="IPR000801">
    <property type="entry name" value="Esterase-like"/>
</dbReference>
<dbReference type="PANTHER" id="PTHR48098">
    <property type="entry name" value="ENTEROCHELIN ESTERASE-RELATED"/>
    <property type="match status" value="1"/>
</dbReference>